<dbReference type="Gene3D" id="3.40.970.10">
    <property type="entry name" value="Ribonuclease H1, N-terminal domain"/>
    <property type="match status" value="1"/>
</dbReference>
<gene>
    <name evidence="2" type="ORF">QOZ93_002289</name>
</gene>
<name>A0ABU0JTW2_HATLI</name>
<dbReference type="PANTHER" id="PTHR10642:SF26">
    <property type="entry name" value="RIBONUCLEASE H1"/>
    <property type="match status" value="1"/>
</dbReference>
<keyword evidence="2" id="KW-0378">Hydrolase</keyword>
<protein>
    <submittedName>
        <fullName evidence="2">Ribonuclease HI</fullName>
        <ecNumber evidence="2">3.1.26.4</ecNumber>
    </submittedName>
</protein>
<dbReference type="InterPro" id="IPR011320">
    <property type="entry name" value="RNase_H1_N"/>
</dbReference>
<dbReference type="Gene3D" id="3.30.420.10">
    <property type="entry name" value="Ribonuclease H-like superfamily/Ribonuclease H"/>
    <property type="match status" value="1"/>
</dbReference>
<dbReference type="Pfam" id="PF01693">
    <property type="entry name" value="Cauli_VI"/>
    <property type="match status" value="1"/>
</dbReference>
<dbReference type="SUPFAM" id="SSF53098">
    <property type="entry name" value="Ribonuclease H-like"/>
    <property type="match status" value="1"/>
</dbReference>
<dbReference type="InterPro" id="IPR009027">
    <property type="entry name" value="Ribosomal_bL9/RNase_H1_N"/>
</dbReference>
<keyword evidence="3" id="KW-1185">Reference proteome</keyword>
<dbReference type="SUPFAM" id="SSF55658">
    <property type="entry name" value="L9 N-domain-like"/>
    <property type="match status" value="1"/>
</dbReference>
<proteinExistence type="predicted"/>
<sequence>MKKKVYAIKEGYDFIKNVRVKNKLVNTWDECLTYVKGVKGAKYKSFTNLEEAEEYLNDDKTLLIKDKDIYPNDCLHVYVDGSFNIDTGRYSYALVVVKNNIIEYMENGVAKDQSGIKLRQILGELKAATRSYEYAIENNIKKIVLFHDYEGIFHHAIGTWNRKDISSQVYYEKFNKYKNEYGLEVIFVKVDSHTGDLFNEITDNYAKLAGGLQLTNAVDKGILQEKIKVKSEKLKLEIENLISSMNYNKIEVVK</sequence>
<dbReference type="EC" id="3.1.26.4" evidence="2"/>
<feature type="domain" description="Ribonuclease H1 N-terminal" evidence="1">
    <location>
        <begin position="5"/>
        <end position="55"/>
    </location>
</feature>
<reference evidence="2 3" key="1">
    <citation type="submission" date="2023-07" db="EMBL/GenBank/DDBJ databases">
        <title>Genomic Encyclopedia of Type Strains, Phase IV (KMG-IV): sequencing the most valuable type-strain genomes for metagenomic binning, comparative biology and taxonomic classification.</title>
        <authorList>
            <person name="Goeker M."/>
        </authorList>
    </citation>
    <scope>NUCLEOTIDE SEQUENCE [LARGE SCALE GENOMIC DNA]</scope>
    <source>
        <strain evidence="2 3">DSM 1400</strain>
    </source>
</reference>
<dbReference type="InterPro" id="IPR050092">
    <property type="entry name" value="RNase_H"/>
</dbReference>
<accession>A0ABU0JTW2</accession>
<dbReference type="InterPro" id="IPR037056">
    <property type="entry name" value="RNase_H1_N_sf"/>
</dbReference>
<dbReference type="Proteomes" id="UP001224418">
    <property type="component" value="Unassembled WGS sequence"/>
</dbReference>
<dbReference type="RefSeq" id="WP_307356581.1">
    <property type="nucleotide sequence ID" value="NZ_BAAACJ010000010.1"/>
</dbReference>
<evidence type="ECO:0000259" key="1">
    <source>
        <dbReference type="Pfam" id="PF01693"/>
    </source>
</evidence>
<organism evidence="2 3">
    <name type="scientific">Hathewaya limosa</name>
    <name type="common">Clostridium limosum</name>
    <dbReference type="NCBI Taxonomy" id="1536"/>
    <lineage>
        <taxon>Bacteria</taxon>
        <taxon>Bacillati</taxon>
        <taxon>Bacillota</taxon>
        <taxon>Clostridia</taxon>
        <taxon>Eubacteriales</taxon>
        <taxon>Clostridiaceae</taxon>
        <taxon>Hathewaya</taxon>
    </lineage>
</organism>
<dbReference type="PANTHER" id="PTHR10642">
    <property type="entry name" value="RIBONUCLEASE H1"/>
    <property type="match status" value="1"/>
</dbReference>
<comment type="caution">
    <text evidence="2">The sequence shown here is derived from an EMBL/GenBank/DDBJ whole genome shotgun (WGS) entry which is preliminary data.</text>
</comment>
<evidence type="ECO:0000313" key="2">
    <source>
        <dbReference type="EMBL" id="MDQ0480541.1"/>
    </source>
</evidence>
<dbReference type="GO" id="GO:0004523">
    <property type="term" value="F:RNA-DNA hybrid ribonuclease activity"/>
    <property type="evidence" value="ECO:0007669"/>
    <property type="project" value="UniProtKB-EC"/>
</dbReference>
<dbReference type="InterPro" id="IPR012337">
    <property type="entry name" value="RNaseH-like_sf"/>
</dbReference>
<dbReference type="EMBL" id="JAUSWN010000022">
    <property type="protein sequence ID" value="MDQ0480541.1"/>
    <property type="molecule type" value="Genomic_DNA"/>
</dbReference>
<dbReference type="InterPro" id="IPR036397">
    <property type="entry name" value="RNaseH_sf"/>
</dbReference>
<evidence type="ECO:0000313" key="3">
    <source>
        <dbReference type="Proteomes" id="UP001224418"/>
    </source>
</evidence>